<dbReference type="AlphaFoldDB" id="A0A953NDW0"/>
<dbReference type="SUPFAM" id="SSF52777">
    <property type="entry name" value="CoA-dependent acyltransferases"/>
    <property type="match status" value="1"/>
</dbReference>
<dbReference type="Proteomes" id="UP000739565">
    <property type="component" value="Unassembled WGS sequence"/>
</dbReference>
<sequence length="381" mass="41751">RAARYLPIEISAQTTAQLLVLANRHQTTLFTVLIALYGTLLGRLANQSDVVIGSPVAGRTTPEADGLIGFFINTLALRVDSSGHPDLNTLMERVKGSVNQALTHQDLPFERLVEDLGVARSLSHTPVFQAMLAWQTQETASLSLGHLTIEPMPVALAQTKFDLTLSIAPEPDGAIRGVFEYDASLFNDSRVAQWATWFVRTLDQVEALGQTATPIDTLSLINRTERQQVLELFNRTQALELPLDAPSTAHTTLPELFDHQVTRTPEAVALVCGDEQLSYRELDARANQLARHLLAQGVHTEDVVAILLDRSVGMIVSMLAVLKAGAAYLPMDPSYPRERLSFMLADSCAAALISTSSLLDETELEAPQTIRLDDCMLEQYP</sequence>
<evidence type="ECO:0000313" key="3">
    <source>
        <dbReference type="EMBL" id="MBZ1351824.1"/>
    </source>
</evidence>
<dbReference type="Gene3D" id="3.30.559.30">
    <property type="entry name" value="Nonribosomal peptide synthetase, condensation domain"/>
    <property type="match status" value="1"/>
</dbReference>
<accession>A0A953NDW0</accession>
<dbReference type="Gene3D" id="3.40.50.980">
    <property type="match status" value="2"/>
</dbReference>
<feature type="domain" description="Condensation" evidence="2">
    <location>
        <begin position="8"/>
        <end position="229"/>
    </location>
</feature>
<dbReference type="PANTHER" id="PTHR45527">
    <property type="entry name" value="NONRIBOSOMAL PEPTIDE SYNTHETASE"/>
    <property type="match status" value="1"/>
</dbReference>
<feature type="non-terminal residue" evidence="3">
    <location>
        <position position="1"/>
    </location>
</feature>
<evidence type="ECO:0000259" key="1">
    <source>
        <dbReference type="Pfam" id="PF00501"/>
    </source>
</evidence>
<dbReference type="InterPro" id="IPR000873">
    <property type="entry name" value="AMP-dep_synth/lig_dom"/>
</dbReference>
<proteinExistence type="predicted"/>
<dbReference type="Pfam" id="PF00501">
    <property type="entry name" value="AMP-binding"/>
    <property type="match status" value="1"/>
</dbReference>
<feature type="domain" description="AMP-dependent synthetase/ligase" evidence="1">
    <location>
        <begin position="257"/>
        <end position="359"/>
    </location>
</feature>
<dbReference type="GO" id="GO:0031177">
    <property type="term" value="F:phosphopantetheine binding"/>
    <property type="evidence" value="ECO:0007669"/>
    <property type="project" value="TreeGrafter"/>
</dbReference>
<reference evidence="3" key="1">
    <citation type="submission" date="2021-07" db="EMBL/GenBank/DDBJ databases">
        <title>New genus and species of the family Alcaligenaceae.</title>
        <authorList>
            <person name="Hahn M.W."/>
        </authorList>
    </citation>
    <scope>NUCLEOTIDE SEQUENCE</scope>
    <source>
        <strain evidence="3">LF4-65</strain>
    </source>
</reference>
<evidence type="ECO:0000259" key="2">
    <source>
        <dbReference type="Pfam" id="PF00668"/>
    </source>
</evidence>
<evidence type="ECO:0000313" key="4">
    <source>
        <dbReference type="Proteomes" id="UP000739565"/>
    </source>
</evidence>
<protein>
    <submittedName>
        <fullName evidence="3">AMP-binding protein</fullName>
    </submittedName>
</protein>
<dbReference type="InterPro" id="IPR023213">
    <property type="entry name" value="CAT-like_dom_sf"/>
</dbReference>
<dbReference type="RefSeq" id="WP_259662238.1">
    <property type="nucleotide sequence ID" value="NZ_JAHXRI010000018.1"/>
</dbReference>
<dbReference type="Pfam" id="PF00668">
    <property type="entry name" value="Condensation"/>
    <property type="match status" value="1"/>
</dbReference>
<feature type="non-terminal residue" evidence="3">
    <location>
        <position position="381"/>
    </location>
</feature>
<name>A0A953NDW0_9BURK</name>
<dbReference type="InterPro" id="IPR001242">
    <property type="entry name" value="Condensation_dom"/>
</dbReference>
<keyword evidence="4" id="KW-1185">Reference proteome</keyword>
<dbReference type="EMBL" id="JAHXRI010000018">
    <property type="protein sequence ID" value="MBZ1351824.1"/>
    <property type="molecule type" value="Genomic_DNA"/>
</dbReference>
<dbReference type="PANTHER" id="PTHR45527:SF1">
    <property type="entry name" value="FATTY ACID SYNTHASE"/>
    <property type="match status" value="1"/>
</dbReference>
<dbReference type="GO" id="GO:0003824">
    <property type="term" value="F:catalytic activity"/>
    <property type="evidence" value="ECO:0007669"/>
    <property type="project" value="InterPro"/>
</dbReference>
<dbReference type="GO" id="GO:0043041">
    <property type="term" value="P:amino acid activation for nonribosomal peptide biosynthetic process"/>
    <property type="evidence" value="ECO:0007669"/>
    <property type="project" value="TreeGrafter"/>
</dbReference>
<comment type="caution">
    <text evidence="3">The sequence shown here is derived from an EMBL/GenBank/DDBJ whole genome shotgun (WGS) entry which is preliminary data.</text>
</comment>
<dbReference type="SUPFAM" id="SSF56801">
    <property type="entry name" value="Acetyl-CoA synthetase-like"/>
    <property type="match status" value="1"/>
</dbReference>
<dbReference type="Gene3D" id="3.30.559.10">
    <property type="entry name" value="Chloramphenicol acetyltransferase-like domain"/>
    <property type="match status" value="1"/>
</dbReference>
<gene>
    <name evidence="3" type="ORF">KZZ10_14365</name>
</gene>
<dbReference type="GO" id="GO:0044550">
    <property type="term" value="P:secondary metabolite biosynthetic process"/>
    <property type="evidence" value="ECO:0007669"/>
    <property type="project" value="TreeGrafter"/>
</dbReference>
<dbReference type="GO" id="GO:0005829">
    <property type="term" value="C:cytosol"/>
    <property type="evidence" value="ECO:0007669"/>
    <property type="project" value="TreeGrafter"/>
</dbReference>
<organism evidence="3 4">
    <name type="scientific">Zwartia hollandica</name>
    <dbReference type="NCBI Taxonomy" id="324606"/>
    <lineage>
        <taxon>Bacteria</taxon>
        <taxon>Pseudomonadati</taxon>
        <taxon>Pseudomonadota</taxon>
        <taxon>Betaproteobacteria</taxon>
        <taxon>Burkholderiales</taxon>
        <taxon>Alcaligenaceae</taxon>
        <taxon>Zwartia</taxon>
    </lineage>
</organism>